<keyword evidence="9" id="KW-1185">Reference proteome</keyword>
<evidence type="ECO:0000256" key="3">
    <source>
        <dbReference type="ARBA" id="ARBA00022729"/>
    </source>
</evidence>
<dbReference type="PANTHER" id="PTHR38782">
    <property type="match status" value="1"/>
</dbReference>
<reference evidence="8 9" key="1">
    <citation type="journal article" date="2014" name="PLoS ONE">
        <title>Physiological and genomic features of a novel sulfur-oxidizing gammaproteobacterium belonging to a previously uncultivated symbiotic lineage isolated from a hydrothermal vent.</title>
        <authorList>
            <person name="Nunoura T."/>
            <person name="Takaki Y."/>
            <person name="Kazama H."/>
            <person name="Kakuta J."/>
            <person name="Shimamura S."/>
            <person name="Makita H."/>
            <person name="Hirai M."/>
            <person name="Miyazaki M."/>
            <person name="Takai K."/>
        </authorList>
    </citation>
    <scope>NUCLEOTIDE SEQUENCE [LARGE SCALE GENOMIC DNA]</scope>
    <source>
        <strain evidence="8 9">Hiromi1</strain>
    </source>
</reference>
<dbReference type="CDD" id="cd16327">
    <property type="entry name" value="RseB"/>
    <property type="match status" value="1"/>
</dbReference>
<evidence type="ECO:0000313" key="9">
    <source>
        <dbReference type="Proteomes" id="UP000031631"/>
    </source>
</evidence>
<feature type="domain" description="MucB/RseB C-terminal" evidence="7">
    <location>
        <begin position="240"/>
        <end position="332"/>
    </location>
</feature>
<dbReference type="InterPro" id="IPR038484">
    <property type="entry name" value="MucB/RseB_C_sf"/>
</dbReference>
<evidence type="ECO:0000256" key="2">
    <source>
        <dbReference type="ARBA" id="ARBA00008150"/>
    </source>
</evidence>
<evidence type="ECO:0000256" key="5">
    <source>
        <dbReference type="SAM" id="SignalP"/>
    </source>
</evidence>
<evidence type="ECO:0000259" key="6">
    <source>
        <dbReference type="Pfam" id="PF03888"/>
    </source>
</evidence>
<dbReference type="InterPro" id="IPR033436">
    <property type="entry name" value="MucB/RseB_C"/>
</dbReference>
<evidence type="ECO:0000256" key="4">
    <source>
        <dbReference type="ARBA" id="ARBA00022764"/>
    </source>
</evidence>
<accession>A0A7U6GI31</accession>
<dbReference type="Pfam" id="PF17188">
    <property type="entry name" value="MucB_RseB_C"/>
    <property type="match status" value="1"/>
</dbReference>
<organism evidence="8 9">
    <name type="scientific">Thiolapillus brandeum</name>
    <dbReference type="NCBI Taxonomy" id="1076588"/>
    <lineage>
        <taxon>Bacteria</taxon>
        <taxon>Pseudomonadati</taxon>
        <taxon>Pseudomonadota</taxon>
        <taxon>Gammaproteobacteria</taxon>
        <taxon>Chromatiales</taxon>
        <taxon>Sedimenticolaceae</taxon>
        <taxon>Thiolapillus</taxon>
    </lineage>
</organism>
<dbReference type="InterPro" id="IPR033434">
    <property type="entry name" value="MucB/RseB_N"/>
</dbReference>
<comment type="similarity">
    <text evidence="2">Belongs to the RseB family.</text>
</comment>
<dbReference type="Gene3D" id="2.50.20.10">
    <property type="entry name" value="Lipoprotein localisation LolA/LolB/LppX"/>
    <property type="match status" value="1"/>
</dbReference>
<dbReference type="AlphaFoldDB" id="A0A7U6GI31"/>
<feature type="signal peptide" evidence="5">
    <location>
        <begin position="1"/>
        <end position="17"/>
    </location>
</feature>
<dbReference type="PANTHER" id="PTHR38782:SF1">
    <property type="entry name" value="SIGMA-E FACTOR REGULATORY PROTEIN RSEB"/>
    <property type="match status" value="1"/>
</dbReference>
<dbReference type="Proteomes" id="UP000031631">
    <property type="component" value="Chromosome"/>
</dbReference>
<dbReference type="GO" id="GO:0030288">
    <property type="term" value="C:outer membrane-bounded periplasmic space"/>
    <property type="evidence" value="ECO:0007669"/>
    <property type="project" value="TreeGrafter"/>
</dbReference>
<keyword evidence="4" id="KW-0574">Periplasm</keyword>
<evidence type="ECO:0000313" key="8">
    <source>
        <dbReference type="EMBL" id="BAO44051.1"/>
    </source>
</evidence>
<comment type="subcellular location">
    <subcellularLocation>
        <location evidence="1">Periplasm</location>
    </subcellularLocation>
</comment>
<dbReference type="InterPro" id="IPR005588">
    <property type="entry name" value="MucB_RseB"/>
</dbReference>
<proteinExistence type="inferred from homology"/>
<sequence length="337" mass="37226">MKGLLLLLLSFSGVVAAATEQSSHNEAIQWLERMNQAVLSVNYEGHFVYQCGGTLEAMYIRHQNGEQGSRESLSSLTGLPREVIRDSRSITVITNRNGKLQVSQQPAVGRLSPLKSLQLGELEKNYDLRMGSTTRVAGRTGVAVLLLPRDDLRYGYRLVLDKMSALPLDLTVVDSRNEVQSHIMFTDLRITDVDLASIQQSGSQSPPDQQTTVSVTLAGLEAKDSTAKIPHKQPLQDVSQPESSWQFEAVPKGFRLINHQRLSRNGLYHFVFSDGLATVSVYLEPIGKGEHAFEGFTTLGSMNVLGRRFDQYQLTVVGEVPSRTLELLASGIKPHHS</sequence>
<evidence type="ECO:0000259" key="7">
    <source>
        <dbReference type="Pfam" id="PF17188"/>
    </source>
</evidence>
<dbReference type="PIRSF" id="PIRSF005427">
    <property type="entry name" value="RseB"/>
    <property type="match status" value="1"/>
</dbReference>
<dbReference type="EMBL" id="AP012273">
    <property type="protein sequence ID" value="BAO44051.1"/>
    <property type="molecule type" value="Genomic_DNA"/>
</dbReference>
<gene>
    <name evidence="8" type="ORF">TBH_C1123</name>
</gene>
<dbReference type="GO" id="GO:0032885">
    <property type="term" value="P:regulation of polysaccharide biosynthetic process"/>
    <property type="evidence" value="ECO:0007669"/>
    <property type="project" value="TreeGrafter"/>
</dbReference>
<keyword evidence="3 5" id="KW-0732">Signal</keyword>
<dbReference type="RefSeq" id="WP_041066463.1">
    <property type="nucleotide sequence ID" value="NZ_AP012273.1"/>
</dbReference>
<feature type="chain" id="PRO_5030975810" evidence="5">
    <location>
        <begin position="18"/>
        <end position="337"/>
    </location>
</feature>
<protein>
    <submittedName>
        <fullName evidence="8">Sigma-E factor negative regulatory protein RseB</fullName>
    </submittedName>
</protein>
<name>A0A7U6GI31_9GAMM</name>
<dbReference type="Gene3D" id="3.30.200.100">
    <property type="entry name" value="MucB/RseB, C-terminal domain"/>
    <property type="match status" value="1"/>
</dbReference>
<dbReference type="GO" id="GO:0045152">
    <property type="term" value="F:antisigma factor binding"/>
    <property type="evidence" value="ECO:0007669"/>
    <property type="project" value="TreeGrafter"/>
</dbReference>
<feature type="domain" description="MucB/RseB N-terminal" evidence="6">
    <location>
        <begin position="27"/>
        <end position="197"/>
    </location>
</feature>
<evidence type="ECO:0000256" key="1">
    <source>
        <dbReference type="ARBA" id="ARBA00004418"/>
    </source>
</evidence>
<dbReference type="KEGG" id="tbn:TBH_C1123"/>
<dbReference type="Pfam" id="PF03888">
    <property type="entry name" value="MucB_RseB"/>
    <property type="match status" value="1"/>
</dbReference>